<feature type="region of interest" description="Disordered" evidence="1">
    <location>
        <begin position="526"/>
        <end position="574"/>
    </location>
</feature>
<evidence type="ECO:0000256" key="1">
    <source>
        <dbReference type="SAM" id="MobiDB-lite"/>
    </source>
</evidence>
<dbReference type="InterPro" id="IPR040651">
    <property type="entry name" value="LPD5"/>
</dbReference>
<sequence>MSRIEDFGAHLHGAAKERWRTYREAMSRARREAGDPLTAPLAEAFPEPPYTRLIEDGADPWVIAFVRAAREQIPARPRDPYRARPWARTVRALRDISVDLIEGVIDRGRVEARLADPGSQRLREGLEGRMALYLALGHERSLRGHRLTRTAYQVLDGVRHDPPLIRWEVRRDRSGGRAEVLASGRSEEEAITAFRTRLTTDAGAPAARRAPIEIFSWRGHPERGAVIGVKNGPHLIELARLPSVREAQTHLRENRNALERRLAQLRDLPPERGEANRDRSGPALRRGDVSPARFQELFGFRGVQFGNYVEGARRQADLNRAHDALLDLASVIGCAPKALSLGEALGLAFGARGRGGKGAAAAHFEPDQVVINLTKTNGAGSLAHEWFHALDNHLARRAGARSTQYASELNGPVARLIGRLTTGTRMAERSALLDRVRSSPYYATRVEMAARGFEAFVISELGARGVVNDYLANVIPEEAFEAVAALRGQPPGGYPYPLRTELGAVGDAYRHLLATREVRATLVAEARPSGTVPAPPDPPPPPASPASPPAETRAGREGRSPPPGPSDTPDFDWC</sequence>
<protein>
    <recommendedName>
        <fullName evidence="6">Large polyvalent protein-associated domain-containing protein</fullName>
    </recommendedName>
</protein>
<evidence type="ECO:0000259" key="3">
    <source>
        <dbReference type="Pfam" id="PF18799"/>
    </source>
</evidence>
<dbReference type="Proteomes" id="UP000244224">
    <property type="component" value="Unassembled WGS sequence"/>
</dbReference>
<accession>A0A2T6B8N3</accession>
<keyword evidence="5" id="KW-1185">Reference proteome</keyword>
<feature type="domain" description="Large polyvalent protein-associated" evidence="2">
    <location>
        <begin position="433"/>
        <end position="514"/>
    </location>
</feature>
<dbReference type="InterPro" id="IPR041047">
    <property type="entry name" value="LPD1"/>
</dbReference>
<evidence type="ECO:0000313" key="4">
    <source>
        <dbReference type="EMBL" id="PTX52416.1"/>
    </source>
</evidence>
<evidence type="ECO:0000313" key="5">
    <source>
        <dbReference type="Proteomes" id="UP000244224"/>
    </source>
</evidence>
<organism evidence="4 5">
    <name type="scientific">Gemmobacter caeni</name>
    <dbReference type="NCBI Taxonomy" id="589035"/>
    <lineage>
        <taxon>Bacteria</taxon>
        <taxon>Pseudomonadati</taxon>
        <taxon>Pseudomonadota</taxon>
        <taxon>Alphaproteobacteria</taxon>
        <taxon>Rhodobacterales</taxon>
        <taxon>Paracoccaceae</taxon>
        <taxon>Gemmobacter</taxon>
    </lineage>
</organism>
<feature type="compositionally biased region" description="Pro residues" evidence="1">
    <location>
        <begin position="533"/>
        <end position="548"/>
    </location>
</feature>
<dbReference type="Pfam" id="PF18799">
    <property type="entry name" value="LPD5"/>
    <property type="match status" value="1"/>
</dbReference>
<reference evidence="4 5" key="1">
    <citation type="submission" date="2018-04" db="EMBL/GenBank/DDBJ databases">
        <title>Genomic Encyclopedia of Archaeal and Bacterial Type Strains, Phase II (KMG-II): from individual species to whole genera.</title>
        <authorList>
            <person name="Goeker M."/>
        </authorList>
    </citation>
    <scope>NUCLEOTIDE SEQUENCE [LARGE SCALE GENOMIC DNA]</scope>
    <source>
        <strain evidence="4 5">DSM 21823</strain>
    </source>
</reference>
<dbReference type="AlphaFoldDB" id="A0A2T6B8N3"/>
<evidence type="ECO:0000259" key="2">
    <source>
        <dbReference type="Pfam" id="PF18796"/>
    </source>
</evidence>
<feature type="region of interest" description="Disordered" evidence="1">
    <location>
        <begin position="264"/>
        <end position="287"/>
    </location>
</feature>
<feature type="domain" description="Large polyvalent protein-associated" evidence="3">
    <location>
        <begin position="156"/>
        <end position="296"/>
    </location>
</feature>
<evidence type="ECO:0008006" key="6">
    <source>
        <dbReference type="Google" id="ProtNLM"/>
    </source>
</evidence>
<dbReference type="EMBL" id="QBKP01000002">
    <property type="protein sequence ID" value="PTX52416.1"/>
    <property type="molecule type" value="Genomic_DNA"/>
</dbReference>
<dbReference type="OrthoDB" id="9814088at2"/>
<proteinExistence type="predicted"/>
<dbReference type="RefSeq" id="WP_108127828.1">
    <property type="nucleotide sequence ID" value="NZ_QBKP01000002.1"/>
</dbReference>
<comment type="caution">
    <text evidence="4">The sequence shown here is derived from an EMBL/GenBank/DDBJ whole genome shotgun (WGS) entry which is preliminary data.</text>
</comment>
<name>A0A2T6B8N3_9RHOB</name>
<gene>
    <name evidence="4" type="ORF">C8N34_102195</name>
</gene>
<dbReference type="Pfam" id="PF18796">
    <property type="entry name" value="LPD1"/>
    <property type="match status" value="1"/>
</dbReference>